<dbReference type="PANTHER" id="PTHR37984:SF8">
    <property type="entry name" value="CCHC-TYPE DOMAIN-CONTAINING PROTEIN"/>
    <property type="match status" value="1"/>
</dbReference>
<keyword evidence="2" id="KW-1185">Reference proteome</keyword>
<dbReference type="OrthoDB" id="5957142at2759"/>
<dbReference type="FunFam" id="3.30.420.10:FF:000063">
    <property type="entry name" value="Retrovirus-related Pol polyprotein from transposon 297-like Protein"/>
    <property type="match status" value="1"/>
</dbReference>
<gene>
    <name evidence="3" type="primary">LOC116303614</name>
</gene>
<evidence type="ECO:0000259" key="1">
    <source>
        <dbReference type="PROSITE" id="PS50994"/>
    </source>
</evidence>
<dbReference type="KEGG" id="aten:116303614"/>
<dbReference type="InParanoid" id="A0A6P8IPR2"/>
<name>A0A6P8IPR2_ACTTE</name>
<protein>
    <submittedName>
        <fullName evidence="3">Uncharacterized protein K02A2.6-like</fullName>
    </submittedName>
</protein>
<sequence length="282" mass="31115">MHETVYFGQAYTSRSEISVKSVSHVLNTLINTHLVSQDPFELKGQAYLVTVDHYSDFYEIDRLPTIQSAAVVQASKKHFSRYGVPHTLITDNGAQFTSDLFKQFASKYKFNDVTSSPYWSQSNGRAEAAVKSAKHILLTADDVDLALLSVRNTAPAGHSFSPAERLFGRALRTNITQPSVALEPFTPPRDQVVEERLQCKIKQKQAYDKHAGSPLPDLPPGSFVYAKPPPSSTAKAWIPGQVVGNAGPRSYLINTGSRQIRRNRVQVTLAPSPSFLSSKPTN</sequence>
<dbReference type="Proteomes" id="UP000515163">
    <property type="component" value="Unplaced"/>
</dbReference>
<dbReference type="InterPro" id="IPR001584">
    <property type="entry name" value="Integrase_cat-core"/>
</dbReference>
<dbReference type="InterPro" id="IPR036397">
    <property type="entry name" value="RNaseH_sf"/>
</dbReference>
<feature type="domain" description="Integrase catalytic" evidence="1">
    <location>
        <begin position="20"/>
        <end position="195"/>
    </location>
</feature>
<dbReference type="InterPro" id="IPR050951">
    <property type="entry name" value="Retrovirus_Pol_polyprotein"/>
</dbReference>
<dbReference type="PROSITE" id="PS50994">
    <property type="entry name" value="INTEGRASE"/>
    <property type="match status" value="1"/>
</dbReference>
<dbReference type="Gene3D" id="3.30.420.10">
    <property type="entry name" value="Ribonuclease H-like superfamily/Ribonuclease H"/>
    <property type="match status" value="1"/>
</dbReference>
<dbReference type="SUPFAM" id="SSF53098">
    <property type="entry name" value="Ribonuclease H-like"/>
    <property type="match status" value="1"/>
</dbReference>
<dbReference type="GO" id="GO:0003676">
    <property type="term" value="F:nucleic acid binding"/>
    <property type="evidence" value="ECO:0007669"/>
    <property type="project" value="InterPro"/>
</dbReference>
<dbReference type="GO" id="GO:0015074">
    <property type="term" value="P:DNA integration"/>
    <property type="evidence" value="ECO:0007669"/>
    <property type="project" value="InterPro"/>
</dbReference>
<evidence type="ECO:0000313" key="2">
    <source>
        <dbReference type="Proteomes" id="UP000515163"/>
    </source>
</evidence>
<dbReference type="InterPro" id="IPR012337">
    <property type="entry name" value="RNaseH-like_sf"/>
</dbReference>
<dbReference type="RefSeq" id="XP_031569046.1">
    <property type="nucleotide sequence ID" value="XM_031713186.1"/>
</dbReference>
<dbReference type="PANTHER" id="PTHR37984">
    <property type="entry name" value="PROTEIN CBG26694"/>
    <property type="match status" value="1"/>
</dbReference>
<dbReference type="AlphaFoldDB" id="A0A6P8IPR2"/>
<dbReference type="GeneID" id="116303614"/>
<evidence type="ECO:0000313" key="3">
    <source>
        <dbReference type="RefSeq" id="XP_031569046.1"/>
    </source>
</evidence>
<organism evidence="2 3">
    <name type="scientific">Actinia tenebrosa</name>
    <name type="common">Australian red waratah sea anemone</name>
    <dbReference type="NCBI Taxonomy" id="6105"/>
    <lineage>
        <taxon>Eukaryota</taxon>
        <taxon>Metazoa</taxon>
        <taxon>Cnidaria</taxon>
        <taxon>Anthozoa</taxon>
        <taxon>Hexacorallia</taxon>
        <taxon>Actiniaria</taxon>
        <taxon>Actiniidae</taxon>
        <taxon>Actinia</taxon>
    </lineage>
</organism>
<proteinExistence type="predicted"/>
<accession>A0A6P8IPR2</accession>
<reference evidence="3" key="1">
    <citation type="submission" date="2025-08" db="UniProtKB">
        <authorList>
            <consortium name="RefSeq"/>
        </authorList>
    </citation>
    <scope>IDENTIFICATION</scope>
    <source>
        <tissue evidence="3">Tentacle</tissue>
    </source>
</reference>